<accession>A0A0N7H806</accession>
<comment type="subcellular location">
    <subcellularLocation>
        <location evidence="1">Cell membrane</location>
        <topology evidence="1">Multi-pass membrane protein</topology>
    </subcellularLocation>
</comment>
<feature type="transmembrane region" description="Helical" evidence="8">
    <location>
        <begin position="150"/>
        <end position="173"/>
    </location>
</feature>
<feature type="transmembrane region" description="Helical" evidence="8">
    <location>
        <begin position="273"/>
        <end position="297"/>
    </location>
</feature>
<evidence type="ECO:0000313" key="10">
    <source>
        <dbReference type="EMBL" id="ALI24887.1"/>
    </source>
</evidence>
<feature type="transmembrane region" description="Helical" evidence="8">
    <location>
        <begin position="303"/>
        <end position="324"/>
    </location>
</feature>
<evidence type="ECO:0000256" key="2">
    <source>
        <dbReference type="ARBA" id="ARBA00022448"/>
    </source>
</evidence>
<dbReference type="GO" id="GO:0015297">
    <property type="term" value="F:antiporter activity"/>
    <property type="evidence" value="ECO:0007669"/>
    <property type="project" value="UniProtKB-KW"/>
</dbReference>
<feature type="transmembrane region" description="Helical" evidence="8">
    <location>
        <begin position="193"/>
        <end position="211"/>
    </location>
</feature>
<evidence type="ECO:0000256" key="5">
    <source>
        <dbReference type="ARBA" id="ARBA00022989"/>
    </source>
</evidence>
<dbReference type="InterPro" id="IPR006153">
    <property type="entry name" value="Cation/H_exchanger_TM"/>
</dbReference>
<dbReference type="STRING" id="1766.XA26_10300"/>
<evidence type="ECO:0000256" key="3">
    <source>
        <dbReference type="ARBA" id="ARBA00022449"/>
    </source>
</evidence>
<evidence type="ECO:0000256" key="6">
    <source>
        <dbReference type="ARBA" id="ARBA00023065"/>
    </source>
</evidence>
<dbReference type="EMBL" id="CP011269">
    <property type="protein sequence ID" value="ALI24887.1"/>
    <property type="molecule type" value="Genomic_DNA"/>
</dbReference>
<evidence type="ECO:0000256" key="1">
    <source>
        <dbReference type="ARBA" id="ARBA00004651"/>
    </source>
</evidence>
<keyword evidence="11" id="KW-1185">Reference proteome</keyword>
<dbReference type="PANTHER" id="PTHR32507">
    <property type="entry name" value="NA(+)/H(+) ANTIPORTER 1"/>
    <property type="match status" value="1"/>
</dbReference>
<evidence type="ECO:0000259" key="9">
    <source>
        <dbReference type="Pfam" id="PF00999"/>
    </source>
</evidence>
<feature type="transmembrane region" description="Helical" evidence="8">
    <location>
        <begin position="223"/>
        <end position="239"/>
    </location>
</feature>
<dbReference type="PANTHER" id="PTHR32507:SF8">
    <property type="entry name" value="CNH1P"/>
    <property type="match status" value="1"/>
</dbReference>
<reference evidence="10 11" key="1">
    <citation type="journal article" date="2015" name="MBio">
        <title>Enzymatic Degradation of Phenazines Can Generate Energy and Protect Sensitive Organisms from Toxicity.</title>
        <authorList>
            <person name="Costa K.C."/>
            <person name="Bergkessel M."/>
            <person name="Saunders S."/>
            <person name="Korlach J."/>
            <person name="Newman D.K."/>
        </authorList>
    </citation>
    <scope>NUCLEOTIDE SEQUENCE [LARGE SCALE GENOMIC DNA]</scope>
    <source>
        <strain evidence="10 11">CT6</strain>
    </source>
</reference>
<feature type="transmembrane region" description="Helical" evidence="8">
    <location>
        <begin position="336"/>
        <end position="356"/>
    </location>
</feature>
<dbReference type="Proteomes" id="UP000057134">
    <property type="component" value="Chromosome"/>
</dbReference>
<dbReference type="RefSeq" id="WP_054603967.1">
    <property type="nucleotide sequence ID" value="NZ_CP011269.1"/>
</dbReference>
<dbReference type="KEGG" id="mft:XA26_10300"/>
<feature type="transmembrane region" description="Helical" evidence="8">
    <location>
        <begin position="245"/>
        <end position="261"/>
    </location>
</feature>
<gene>
    <name evidence="10" type="ORF">XA26_10300</name>
</gene>
<sequence>MLSALIAVSVVLAGWSLLSKGLARRRLTAPMVLVLVGIAVGFTTQDVLAETLNADSAQHAAEIILAVVLFVDATDVRGGFLGTDPRSALRLLFIALPIGLAFSVLIGLWLLPGLPWAALLVIACIVVPIDFAPTSTLLRDTRLPERIRSLLNVEAGYNDGIVSPVFIFAVALAADGTHAETFVDALASAVPDALKAIVVGVLVGGTLAVAANHAQRRDLMTDQAKRVILVAAPLLAFGASLSIDGNGFVAAFICGITFNYLRTSDTFAAELELVDDVGFLLAAVMWFVFGLTAVLALGAGVPVATVVFCLLALTAVRIGAVLVSMVGSSLDRRERLLLGVLGPRGTPSIVFGLLAFNALEGVAEHTVAQVLVLAVLGSVALHGVGAPAAARAYARSQAGKVT</sequence>
<keyword evidence="3" id="KW-0050">Antiport</keyword>
<evidence type="ECO:0000313" key="11">
    <source>
        <dbReference type="Proteomes" id="UP000057134"/>
    </source>
</evidence>
<dbReference type="Pfam" id="PF00999">
    <property type="entry name" value="Na_H_Exchanger"/>
    <property type="match status" value="1"/>
</dbReference>
<evidence type="ECO:0000256" key="4">
    <source>
        <dbReference type="ARBA" id="ARBA00022692"/>
    </source>
</evidence>
<dbReference type="GO" id="GO:0005886">
    <property type="term" value="C:plasma membrane"/>
    <property type="evidence" value="ECO:0007669"/>
    <property type="project" value="UniProtKB-SubCell"/>
</dbReference>
<keyword evidence="5 8" id="KW-1133">Transmembrane helix</keyword>
<feature type="transmembrane region" description="Helical" evidence="8">
    <location>
        <begin position="368"/>
        <end position="390"/>
    </location>
</feature>
<name>A0A0N7H806_MYCFO</name>
<feature type="transmembrane region" description="Helical" evidence="8">
    <location>
        <begin position="29"/>
        <end position="49"/>
    </location>
</feature>
<evidence type="ECO:0000256" key="8">
    <source>
        <dbReference type="SAM" id="Phobius"/>
    </source>
</evidence>
<proteinExistence type="predicted"/>
<keyword evidence="4 8" id="KW-0812">Transmembrane</keyword>
<dbReference type="GO" id="GO:1902600">
    <property type="term" value="P:proton transmembrane transport"/>
    <property type="evidence" value="ECO:0007669"/>
    <property type="project" value="InterPro"/>
</dbReference>
<keyword evidence="6" id="KW-0406">Ion transport</keyword>
<protein>
    <submittedName>
        <fullName evidence="10">Na+/H+ antiporter</fullName>
    </submittedName>
</protein>
<keyword evidence="7 8" id="KW-0472">Membrane</keyword>
<keyword evidence="2" id="KW-0813">Transport</keyword>
<organism evidence="10 11">
    <name type="scientific">Mycolicibacterium fortuitum</name>
    <name type="common">Mycobacterium fortuitum</name>
    <dbReference type="NCBI Taxonomy" id="1766"/>
    <lineage>
        <taxon>Bacteria</taxon>
        <taxon>Bacillati</taxon>
        <taxon>Actinomycetota</taxon>
        <taxon>Actinomycetes</taxon>
        <taxon>Mycobacteriales</taxon>
        <taxon>Mycobacteriaceae</taxon>
        <taxon>Mycolicibacterium</taxon>
    </lineage>
</organism>
<evidence type="ECO:0000256" key="7">
    <source>
        <dbReference type="ARBA" id="ARBA00023136"/>
    </source>
</evidence>
<feature type="transmembrane region" description="Helical" evidence="8">
    <location>
        <begin position="116"/>
        <end position="138"/>
    </location>
</feature>
<dbReference type="PATRIC" id="fig|1766.6.peg.1020"/>
<feature type="domain" description="Cation/H+ exchanger transmembrane" evidence="9">
    <location>
        <begin position="11"/>
        <end position="387"/>
    </location>
</feature>
<feature type="transmembrane region" description="Helical" evidence="8">
    <location>
        <begin position="91"/>
        <end position="110"/>
    </location>
</feature>
<dbReference type="AlphaFoldDB" id="A0A0N7H806"/>